<organism evidence="2 3">
    <name type="scientific">Racocetra fulgida</name>
    <dbReference type="NCBI Taxonomy" id="60492"/>
    <lineage>
        <taxon>Eukaryota</taxon>
        <taxon>Fungi</taxon>
        <taxon>Fungi incertae sedis</taxon>
        <taxon>Mucoromycota</taxon>
        <taxon>Glomeromycotina</taxon>
        <taxon>Glomeromycetes</taxon>
        <taxon>Diversisporales</taxon>
        <taxon>Gigasporaceae</taxon>
        <taxon>Racocetra</taxon>
    </lineage>
</organism>
<name>A0A9N9I4Y3_9GLOM</name>
<protein>
    <submittedName>
        <fullName evidence="2">1012_t:CDS:1</fullName>
    </submittedName>
</protein>
<dbReference type="EMBL" id="CAJVPZ010024901">
    <property type="protein sequence ID" value="CAG8720587.1"/>
    <property type="molecule type" value="Genomic_DNA"/>
</dbReference>
<keyword evidence="3" id="KW-1185">Reference proteome</keyword>
<accession>A0A9N9I4Y3</accession>
<feature type="region of interest" description="Disordered" evidence="1">
    <location>
        <begin position="39"/>
        <end position="67"/>
    </location>
</feature>
<feature type="region of interest" description="Disordered" evidence="1">
    <location>
        <begin position="121"/>
        <end position="142"/>
    </location>
</feature>
<proteinExistence type="predicted"/>
<evidence type="ECO:0000313" key="2">
    <source>
        <dbReference type="EMBL" id="CAG8720587.1"/>
    </source>
</evidence>
<gene>
    <name evidence="2" type="ORF">RFULGI_LOCUS11431</name>
</gene>
<sequence>MEEETTSANTSSSSHGTMFLNFINGNYECINSNEDDYLLDNDNDNDNSSFISESLASEKFGTESTTNDRDCEMEICPFILDKLSYEKAHMIANTDENKEITWNDIDIEAESEIDTASVSVLESELPESTEESVQLIDNTSSK</sequence>
<evidence type="ECO:0000313" key="3">
    <source>
        <dbReference type="Proteomes" id="UP000789396"/>
    </source>
</evidence>
<evidence type="ECO:0000256" key="1">
    <source>
        <dbReference type="SAM" id="MobiDB-lite"/>
    </source>
</evidence>
<feature type="non-terminal residue" evidence="2">
    <location>
        <position position="142"/>
    </location>
</feature>
<reference evidence="2" key="1">
    <citation type="submission" date="2021-06" db="EMBL/GenBank/DDBJ databases">
        <authorList>
            <person name="Kallberg Y."/>
            <person name="Tangrot J."/>
            <person name="Rosling A."/>
        </authorList>
    </citation>
    <scope>NUCLEOTIDE SEQUENCE</scope>
    <source>
        <strain evidence="2">IN212</strain>
    </source>
</reference>
<dbReference type="AlphaFoldDB" id="A0A9N9I4Y3"/>
<comment type="caution">
    <text evidence="2">The sequence shown here is derived from an EMBL/GenBank/DDBJ whole genome shotgun (WGS) entry which is preliminary data.</text>
</comment>
<dbReference type="OrthoDB" id="2437814at2759"/>
<dbReference type="Proteomes" id="UP000789396">
    <property type="component" value="Unassembled WGS sequence"/>
</dbReference>